<evidence type="ECO:0000313" key="2">
    <source>
        <dbReference type="EMBL" id="EFJ52909.1"/>
    </source>
</evidence>
<dbReference type="SUPFAM" id="SSF55909">
    <property type="entry name" value="Pentein"/>
    <property type="match status" value="1"/>
</dbReference>
<dbReference type="GeneID" id="9625484"/>
<gene>
    <name evidence="2" type="ORF">VOLCADRAFT_86376</name>
</gene>
<keyword evidence="1" id="KW-0732">Signal</keyword>
<dbReference type="AlphaFoldDB" id="D8TIL7"/>
<dbReference type="OrthoDB" id="505065at2759"/>
<keyword evidence="3" id="KW-1185">Reference proteome</keyword>
<protein>
    <recommendedName>
        <fullName evidence="4">Amidinotransferase</fullName>
    </recommendedName>
</protein>
<dbReference type="KEGG" id="vcn:VOLCADRAFT_86376"/>
<dbReference type="RefSeq" id="XP_002945914.1">
    <property type="nucleotide sequence ID" value="XM_002945868.1"/>
</dbReference>
<dbReference type="InParanoid" id="D8TIL7"/>
<sequence length="554" mass="60549">MLDLVLMVKLLFSFFINKPAALEAVALGNSDSPLLVRLPSRPWGAVASLSKAEVQAAAGTSLPKRISVVRDCFASFDQPQRPLNQRSMHRNPGLEKLGSMRHFRVQRSTAYVVPGCGTRARRNAPDPNQIYVRITLYSACLYAAKDFAFKDLQLVRPLGPSSVAVSAALASQPEHRAVVDTYTLAAAGDTYELEPGPGSVAADLISFLRAQKQRVSLVPDVAVADDQLQEATPVVAAKKGVRQSTNEVLMVAPTAFGFNEQAAQDNSFMHAAAKPGEGNELTRQVLREFAGLHHALTQVAGVKVNLFEHHLSHGTPDACFPNNWFSTHPAGEAAGGVKQPTLVFYPMKCPNRAAERREDIKKVLATKGYSRLYDMSGEEANKKYFEGTGVLVIDRVNGVVYVDISERADRSLAEEWTHNIGYKELVTFRSTDLRGKSVYHTNVMMAIGTGVAIVCADSVKDAKERQHLLSSLRRTHEVVEISLAQMDALCGNVLELEDGRGLPVMAMSTQAYNAFTEDQRRVMRRHVADLVHAPIDTLERVGGGGVRCTLAEIF</sequence>
<dbReference type="InterPro" id="IPR014541">
    <property type="entry name" value="Amdntrnsf_FN0238"/>
</dbReference>
<dbReference type="Gene3D" id="3.75.10.10">
    <property type="entry name" value="L-arginine/glycine Amidinotransferase, Chain A"/>
    <property type="match status" value="1"/>
</dbReference>
<evidence type="ECO:0008006" key="4">
    <source>
        <dbReference type="Google" id="ProtNLM"/>
    </source>
</evidence>
<dbReference type="Proteomes" id="UP000001058">
    <property type="component" value="Unassembled WGS sequence"/>
</dbReference>
<reference evidence="2 3" key="1">
    <citation type="journal article" date="2010" name="Science">
        <title>Genomic analysis of organismal complexity in the multicellular green alga Volvox carteri.</title>
        <authorList>
            <person name="Prochnik S.E."/>
            <person name="Umen J."/>
            <person name="Nedelcu A.M."/>
            <person name="Hallmann A."/>
            <person name="Miller S.M."/>
            <person name="Nishii I."/>
            <person name="Ferris P."/>
            <person name="Kuo A."/>
            <person name="Mitros T."/>
            <person name="Fritz-Laylin L.K."/>
            <person name="Hellsten U."/>
            <person name="Chapman J."/>
            <person name="Simakov O."/>
            <person name="Rensing S.A."/>
            <person name="Terry A."/>
            <person name="Pangilinan J."/>
            <person name="Kapitonov V."/>
            <person name="Jurka J."/>
            <person name="Salamov A."/>
            <person name="Shapiro H."/>
            <person name="Schmutz J."/>
            <person name="Grimwood J."/>
            <person name="Lindquist E."/>
            <person name="Lucas S."/>
            <person name="Grigoriev I.V."/>
            <person name="Schmitt R."/>
            <person name="Kirk D."/>
            <person name="Rokhsar D.S."/>
        </authorList>
    </citation>
    <scope>NUCLEOTIDE SEQUENCE [LARGE SCALE GENOMIC DNA]</scope>
    <source>
        <strain evidence="3">f. Nagariensis / Eve</strain>
    </source>
</reference>
<evidence type="ECO:0000313" key="3">
    <source>
        <dbReference type="Proteomes" id="UP000001058"/>
    </source>
</evidence>
<dbReference type="EMBL" id="GL378323">
    <property type="protein sequence ID" value="EFJ52909.1"/>
    <property type="molecule type" value="Genomic_DNA"/>
</dbReference>
<name>D8TIL7_VOLCA</name>
<feature type="signal peptide" evidence="1">
    <location>
        <begin position="1"/>
        <end position="21"/>
    </location>
</feature>
<proteinExistence type="predicted"/>
<dbReference type="Pfam" id="PF19420">
    <property type="entry name" value="DDAH_eukar"/>
    <property type="match status" value="1"/>
</dbReference>
<accession>D8TIL7</accession>
<evidence type="ECO:0000256" key="1">
    <source>
        <dbReference type="SAM" id="SignalP"/>
    </source>
</evidence>
<dbReference type="PANTHER" id="PTHR43224">
    <property type="entry name" value="AMIDINOTRANSFERASE"/>
    <property type="match status" value="1"/>
</dbReference>
<feature type="chain" id="PRO_5003123612" description="Amidinotransferase" evidence="1">
    <location>
        <begin position="22"/>
        <end position="554"/>
    </location>
</feature>
<organism evidence="3">
    <name type="scientific">Volvox carteri f. nagariensis</name>
    <dbReference type="NCBI Taxonomy" id="3068"/>
    <lineage>
        <taxon>Eukaryota</taxon>
        <taxon>Viridiplantae</taxon>
        <taxon>Chlorophyta</taxon>
        <taxon>core chlorophytes</taxon>
        <taxon>Chlorophyceae</taxon>
        <taxon>CS clade</taxon>
        <taxon>Chlamydomonadales</taxon>
        <taxon>Volvocaceae</taxon>
        <taxon>Volvox</taxon>
    </lineage>
</organism>
<dbReference type="eggNOG" id="ENOG502QV2Z">
    <property type="taxonomic scope" value="Eukaryota"/>
</dbReference>
<dbReference type="PANTHER" id="PTHR43224:SF1">
    <property type="entry name" value="AMIDINOTRANSFERASE"/>
    <property type="match status" value="1"/>
</dbReference>